<comment type="subunit">
    <text evidence="3">Homotrimer.</text>
</comment>
<dbReference type="Pfam" id="PF01081">
    <property type="entry name" value="Aldolase"/>
    <property type="match status" value="1"/>
</dbReference>
<dbReference type="CDD" id="cd00452">
    <property type="entry name" value="KDPG_aldolase"/>
    <property type="match status" value="1"/>
</dbReference>
<dbReference type="PROSITE" id="PS00160">
    <property type="entry name" value="ALDOLASE_KDPG_KHG_2"/>
    <property type="match status" value="1"/>
</dbReference>
<evidence type="ECO:0000256" key="1">
    <source>
        <dbReference type="ARBA" id="ARBA00004761"/>
    </source>
</evidence>
<dbReference type="RefSeq" id="WP_006981870.1">
    <property type="nucleotide sequence ID" value="NZ_ABVL01000016.1"/>
</dbReference>
<dbReference type="PANTHER" id="PTHR30246">
    <property type="entry name" value="2-KETO-3-DEOXY-6-PHOSPHOGLUCONATE ALDOLASE"/>
    <property type="match status" value="1"/>
</dbReference>
<evidence type="ECO:0000256" key="3">
    <source>
        <dbReference type="ARBA" id="ARBA00011233"/>
    </source>
</evidence>
<dbReference type="NCBIfam" id="TIGR01182">
    <property type="entry name" value="eda"/>
    <property type="match status" value="1"/>
</dbReference>
<dbReference type="GO" id="GO:0016829">
    <property type="term" value="F:lyase activity"/>
    <property type="evidence" value="ECO:0007669"/>
    <property type="project" value="UniProtKB-KW"/>
</dbReference>
<dbReference type="STRING" id="497964.CfE428DRAFT_4549"/>
<dbReference type="Proteomes" id="UP000005824">
    <property type="component" value="Unassembled WGS sequence"/>
</dbReference>
<proteinExistence type="inferred from homology"/>
<comment type="pathway">
    <text evidence="1">Carbohydrate acid metabolism.</text>
</comment>
<evidence type="ECO:0000256" key="5">
    <source>
        <dbReference type="ARBA" id="ARBA00023277"/>
    </source>
</evidence>
<name>B4D6K9_9BACT</name>
<dbReference type="SUPFAM" id="SSF51569">
    <property type="entry name" value="Aldolase"/>
    <property type="match status" value="1"/>
</dbReference>
<keyword evidence="5" id="KW-0119">Carbohydrate metabolism</keyword>
<dbReference type="FunCoup" id="B4D6K9">
    <property type="interactions" value="46"/>
</dbReference>
<keyword evidence="4" id="KW-0456">Lyase</keyword>
<evidence type="ECO:0000256" key="2">
    <source>
        <dbReference type="ARBA" id="ARBA00006906"/>
    </source>
</evidence>
<dbReference type="InterPro" id="IPR031338">
    <property type="entry name" value="KDPG/KHG_AS_2"/>
</dbReference>
<organism evidence="6 7">
    <name type="scientific">Chthoniobacter flavus Ellin428</name>
    <dbReference type="NCBI Taxonomy" id="497964"/>
    <lineage>
        <taxon>Bacteria</taxon>
        <taxon>Pseudomonadati</taxon>
        <taxon>Verrucomicrobiota</taxon>
        <taxon>Spartobacteria</taxon>
        <taxon>Chthoniobacterales</taxon>
        <taxon>Chthoniobacteraceae</taxon>
        <taxon>Chthoniobacter</taxon>
    </lineage>
</organism>
<dbReference type="AlphaFoldDB" id="B4D6K9"/>
<sequence length="214" mass="22080">MTKSEIIQRLLDPGIIAIIRADSSEQLLEAAGALLAGGVTAMEVTMTTPNALEVITAVTQKFGEAILMGVGSVIDPRTVYAAVAAGAEFIVTPVTKPQVIAAAQHLGKPIASGAFTPTECLLAHESGADFVKLFPADLGGPTYIKNVLAPLPMLRIVPTGGVTPDTAAAFLKAGSVALGAGSSLVSKEILQKRDWVELKNRAATFVKAVHAAKL</sequence>
<comment type="similarity">
    <text evidence="2">Belongs to the KHG/KDPG aldolase family.</text>
</comment>
<dbReference type="PANTHER" id="PTHR30246:SF1">
    <property type="entry name" value="2-DEHYDRO-3-DEOXY-6-PHOSPHOGALACTONATE ALDOLASE-RELATED"/>
    <property type="match status" value="1"/>
</dbReference>
<dbReference type="InterPro" id="IPR013785">
    <property type="entry name" value="Aldolase_TIM"/>
</dbReference>
<reference evidence="6 7" key="1">
    <citation type="journal article" date="2011" name="J. Bacteriol.">
        <title>Genome sequence of Chthoniobacter flavus Ellin428, an aerobic heterotrophic soil bacterium.</title>
        <authorList>
            <person name="Kant R."/>
            <person name="van Passel M.W."/>
            <person name="Palva A."/>
            <person name="Lucas S."/>
            <person name="Lapidus A."/>
            <person name="Glavina Del Rio T."/>
            <person name="Dalin E."/>
            <person name="Tice H."/>
            <person name="Bruce D."/>
            <person name="Goodwin L."/>
            <person name="Pitluck S."/>
            <person name="Larimer F.W."/>
            <person name="Land M.L."/>
            <person name="Hauser L."/>
            <person name="Sangwan P."/>
            <person name="de Vos W.M."/>
            <person name="Janssen P.H."/>
            <person name="Smidt H."/>
        </authorList>
    </citation>
    <scope>NUCLEOTIDE SEQUENCE [LARGE SCALE GENOMIC DNA]</scope>
    <source>
        <strain evidence="6 7">Ellin428</strain>
    </source>
</reference>
<dbReference type="Gene3D" id="3.20.20.70">
    <property type="entry name" value="Aldolase class I"/>
    <property type="match status" value="1"/>
</dbReference>
<dbReference type="EMBL" id="ABVL01000016">
    <property type="protein sequence ID" value="EDY17810.1"/>
    <property type="molecule type" value="Genomic_DNA"/>
</dbReference>
<evidence type="ECO:0000256" key="4">
    <source>
        <dbReference type="ARBA" id="ARBA00023239"/>
    </source>
</evidence>
<evidence type="ECO:0000313" key="7">
    <source>
        <dbReference type="Proteomes" id="UP000005824"/>
    </source>
</evidence>
<protein>
    <submittedName>
        <fullName evidence="6">2-dehydro-3-deoxyphosphogluconate aldolase/4-hydroxy-2-oxoglutarate aldolase</fullName>
    </submittedName>
</protein>
<dbReference type="eggNOG" id="COG0800">
    <property type="taxonomic scope" value="Bacteria"/>
</dbReference>
<keyword evidence="7" id="KW-1185">Reference proteome</keyword>
<comment type="caution">
    <text evidence="6">The sequence shown here is derived from an EMBL/GenBank/DDBJ whole genome shotgun (WGS) entry which is preliminary data.</text>
</comment>
<gene>
    <name evidence="6" type="ORF">CfE428DRAFT_4549</name>
</gene>
<dbReference type="InParanoid" id="B4D6K9"/>
<dbReference type="InterPro" id="IPR000887">
    <property type="entry name" value="Aldlse_KDPG_KHG"/>
</dbReference>
<evidence type="ECO:0000313" key="6">
    <source>
        <dbReference type="EMBL" id="EDY17810.1"/>
    </source>
</evidence>
<accession>B4D6K9</accession>